<dbReference type="GO" id="GO:0004252">
    <property type="term" value="F:serine-type endopeptidase activity"/>
    <property type="evidence" value="ECO:0007669"/>
    <property type="project" value="InterPro"/>
</dbReference>
<reference evidence="11 12" key="1">
    <citation type="submission" date="2014-01" db="EMBL/GenBank/DDBJ databases">
        <title>Genome sequencing of Thermotog hypogea.</title>
        <authorList>
            <person name="Zhang X."/>
            <person name="Alvare G."/>
            <person name="Fristensky B."/>
            <person name="Chen L."/>
            <person name="Suen T."/>
            <person name="Chen Q."/>
            <person name="Ma K."/>
        </authorList>
    </citation>
    <scope>NUCLEOTIDE SEQUENCE [LARGE SCALE GENOMIC DNA]</scope>
    <source>
        <strain evidence="11 12">DSM 11164</strain>
    </source>
</reference>
<dbReference type="InterPro" id="IPR001478">
    <property type="entry name" value="PDZ"/>
</dbReference>
<gene>
    <name evidence="11" type="ORF">AJ81_04740</name>
</gene>
<dbReference type="STRING" id="1123384.AJ81_04740"/>
<dbReference type="Gene3D" id="2.30.42.10">
    <property type="match status" value="1"/>
</dbReference>
<feature type="binding site" evidence="8">
    <location>
        <begin position="203"/>
        <end position="205"/>
    </location>
    <ligand>
        <name>substrate</name>
    </ligand>
</feature>
<keyword evidence="3 9" id="KW-0732">Signal</keyword>
<dbReference type="RefSeq" id="WP_031504877.1">
    <property type="nucleotide sequence ID" value="NC_022795.1"/>
</dbReference>
<accession>A0A0X1KQP4</accession>
<dbReference type="PRINTS" id="PR00834">
    <property type="entry name" value="PROTEASES2C"/>
</dbReference>
<evidence type="ECO:0000256" key="5">
    <source>
        <dbReference type="ARBA" id="ARBA00022801"/>
    </source>
</evidence>
<evidence type="ECO:0000256" key="8">
    <source>
        <dbReference type="PIRSR" id="PIRSR611782-2"/>
    </source>
</evidence>
<dbReference type="KEGG" id="phy:AJ81_04740"/>
<evidence type="ECO:0000256" key="6">
    <source>
        <dbReference type="ARBA" id="ARBA00022825"/>
    </source>
</evidence>
<dbReference type="EMBL" id="CP007141">
    <property type="protein sequence ID" value="AJC73628.1"/>
    <property type="molecule type" value="Genomic_DNA"/>
</dbReference>
<dbReference type="PANTHER" id="PTHR22939">
    <property type="entry name" value="SERINE PROTEASE FAMILY S1C HTRA-RELATED"/>
    <property type="match status" value="1"/>
</dbReference>
<feature type="active site" description="Charge relay system" evidence="7">
    <location>
        <position position="127"/>
    </location>
</feature>
<feature type="active site" description="Charge relay system" evidence="7">
    <location>
        <position position="205"/>
    </location>
</feature>
<dbReference type="Pfam" id="PF13180">
    <property type="entry name" value="PDZ_2"/>
    <property type="match status" value="1"/>
</dbReference>
<dbReference type="InterPro" id="IPR011782">
    <property type="entry name" value="Pept_S1C_Do"/>
</dbReference>
<comment type="similarity">
    <text evidence="1">Belongs to the peptidase S1C family.</text>
</comment>
<proteinExistence type="inferred from homology"/>
<evidence type="ECO:0000256" key="4">
    <source>
        <dbReference type="ARBA" id="ARBA00022737"/>
    </source>
</evidence>
<feature type="binding site" evidence="8">
    <location>
        <position position="97"/>
    </location>
    <ligand>
        <name>substrate</name>
    </ligand>
</feature>
<evidence type="ECO:0000313" key="12">
    <source>
        <dbReference type="Proteomes" id="UP000077469"/>
    </source>
</evidence>
<dbReference type="Gene3D" id="2.30.42.60">
    <property type="match status" value="1"/>
</dbReference>
<feature type="domain" description="PDZ" evidence="10">
    <location>
        <begin position="248"/>
        <end position="314"/>
    </location>
</feature>
<feature type="signal peptide" evidence="9">
    <location>
        <begin position="1"/>
        <end position="21"/>
    </location>
</feature>
<dbReference type="Gene3D" id="2.40.10.10">
    <property type="entry name" value="Trypsin-like serine proteases"/>
    <property type="match status" value="2"/>
</dbReference>
<dbReference type="PROSITE" id="PS50106">
    <property type="entry name" value="PDZ"/>
    <property type="match status" value="1"/>
</dbReference>
<dbReference type="InterPro" id="IPR036034">
    <property type="entry name" value="PDZ_sf"/>
</dbReference>
<feature type="active site" description="Charge relay system" evidence="7">
    <location>
        <position position="97"/>
    </location>
</feature>
<dbReference type="InterPro" id="IPR043504">
    <property type="entry name" value="Peptidase_S1_PA_chymotrypsin"/>
</dbReference>
<dbReference type="SUPFAM" id="SSF50156">
    <property type="entry name" value="PDZ domain-like"/>
    <property type="match status" value="1"/>
</dbReference>
<keyword evidence="4" id="KW-0677">Repeat</keyword>
<evidence type="ECO:0000256" key="1">
    <source>
        <dbReference type="ARBA" id="ARBA00010541"/>
    </source>
</evidence>
<keyword evidence="5" id="KW-0378">Hydrolase</keyword>
<dbReference type="InterPro" id="IPR009003">
    <property type="entry name" value="Peptidase_S1_PA"/>
</dbReference>
<evidence type="ECO:0000313" key="11">
    <source>
        <dbReference type="EMBL" id="AJC73628.1"/>
    </source>
</evidence>
<dbReference type="AlphaFoldDB" id="A0A0X1KQP4"/>
<dbReference type="Pfam" id="PF13365">
    <property type="entry name" value="Trypsin_2"/>
    <property type="match status" value="1"/>
</dbReference>
<keyword evidence="12" id="KW-1185">Reference proteome</keyword>
<protein>
    <submittedName>
        <fullName evidence="11">Serine protease</fullName>
    </submittedName>
</protein>
<dbReference type="SMART" id="SM00228">
    <property type="entry name" value="PDZ"/>
    <property type="match status" value="1"/>
</dbReference>
<keyword evidence="2 11" id="KW-0645">Protease</keyword>
<dbReference type="SMR" id="A0A0X1KQP4"/>
<organism evidence="11 12">
    <name type="scientific">Pseudothermotoga hypogea DSM 11164 = NBRC 106472</name>
    <dbReference type="NCBI Taxonomy" id="1123384"/>
    <lineage>
        <taxon>Bacteria</taxon>
        <taxon>Thermotogati</taxon>
        <taxon>Thermotogota</taxon>
        <taxon>Thermotogae</taxon>
        <taxon>Thermotogales</taxon>
        <taxon>Thermotogaceae</taxon>
        <taxon>Pseudothermotoga</taxon>
    </lineage>
</organism>
<sequence length="455" mass="48742">MRKAFVMLSVLVALVSSFALVNPDYQSPIVAVVEACAPAVVKVEAVKTVTSPYFDPFIEEFFRRWFGYSPFGGTQRATSIGSGFIFDKEGYILTNEHVVGGASEITVTLLDGSSYKAEYIGGDSELDIAVLKISAQRELPTVPFGDSDRVKIGEWVIAIGNPLGFQHTVTIGVVSATGRRIPKPDGSGYYTNLIQTDAAINPGNSGGPLLNIHGQVIGINTAIINPQQAVNLGFAIPINTVKRFINQLVETGKTQKAYLGVRITTVTNELAKALGLKVNKGALIVQVLEGSPADKAGLKDNDVVVKFDGVDVSSDAELVSLIHSHVPGDIVEIVVNRNGKEIKFVVTLGAASDEQAPSSISAKEFVGLIVDEITPADRETYSIPTSVNGVIVRQNKGSLGLQVGDVIDQVAVSGQRYTIRSLSDWNQAVEKVKKGDFVAIFAVRKNARLVFSFTY</sequence>
<name>A0A0X1KQP4_9THEM</name>
<evidence type="ECO:0000256" key="3">
    <source>
        <dbReference type="ARBA" id="ARBA00022729"/>
    </source>
</evidence>
<dbReference type="InterPro" id="IPR001940">
    <property type="entry name" value="Peptidase_S1C"/>
</dbReference>
<dbReference type="PaxDb" id="1123384-AJ81_04740"/>
<keyword evidence="6" id="KW-0720">Serine protease</keyword>
<dbReference type="NCBIfam" id="TIGR02037">
    <property type="entry name" value="degP_htrA_DO"/>
    <property type="match status" value="1"/>
</dbReference>
<dbReference type="PATRIC" id="fig|1123384.7.peg.934"/>
<feature type="chain" id="PRO_5006945755" evidence="9">
    <location>
        <begin position="22"/>
        <end position="455"/>
    </location>
</feature>
<dbReference type="SUPFAM" id="SSF50494">
    <property type="entry name" value="Trypsin-like serine proteases"/>
    <property type="match status" value="1"/>
</dbReference>
<dbReference type="PANTHER" id="PTHR22939:SF129">
    <property type="entry name" value="SERINE PROTEASE HTRA2, MITOCHONDRIAL"/>
    <property type="match status" value="1"/>
</dbReference>
<dbReference type="GO" id="GO:0006508">
    <property type="term" value="P:proteolysis"/>
    <property type="evidence" value="ECO:0007669"/>
    <property type="project" value="UniProtKB-KW"/>
</dbReference>
<dbReference type="OrthoDB" id="9758917at2"/>
<feature type="binding site" evidence="8">
    <location>
        <position position="127"/>
    </location>
    <ligand>
        <name>substrate</name>
    </ligand>
</feature>
<evidence type="ECO:0000256" key="9">
    <source>
        <dbReference type="SAM" id="SignalP"/>
    </source>
</evidence>
<evidence type="ECO:0000259" key="10">
    <source>
        <dbReference type="PROSITE" id="PS50106"/>
    </source>
</evidence>
<evidence type="ECO:0000256" key="2">
    <source>
        <dbReference type="ARBA" id="ARBA00022670"/>
    </source>
</evidence>
<evidence type="ECO:0000256" key="7">
    <source>
        <dbReference type="PIRSR" id="PIRSR611782-1"/>
    </source>
</evidence>
<dbReference type="Proteomes" id="UP000077469">
    <property type="component" value="Chromosome"/>
</dbReference>